<dbReference type="FunFam" id="2.60.40.420:FF:000024">
    <property type="entry name" value="FET5p Multicopper oxidase"/>
    <property type="match status" value="1"/>
</dbReference>
<dbReference type="GO" id="GO:0004322">
    <property type="term" value="F:ferroxidase activity"/>
    <property type="evidence" value="ECO:0007669"/>
    <property type="project" value="TreeGrafter"/>
</dbReference>
<feature type="domain" description="Plastocyanin-like" evidence="20">
    <location>
        <begin position="158"/>
        <end position="302"/>
    </location>
</feature>
<dbReference type="InterPro" id="IPR008972">
    <property type="entry name" value="Cupredoxin"/>
</dbReference>
<comment type="subcellular location">
    <subcellularLocation>
        <location evidence="2">Cell membrane</location>
        <topology evidence="2">Single-pass membrane protein</topology>
    </subcellularLocation>
</comment>
<keyword evidence="12" id="KW-0560">Oxidoreductase</keyword>
<dbReference type="PROSITE" id="PS00080">
    <property type="entry name" value="MULTICOPPER_OXIDASE2"/>
    <property type="match status" value="1"/>
</dbReference>
<evidence type="ECO:0000256" key="4">
    <source>
        <dbReference type="ARBA" id="ARBA00022448"/>
    </source>
</evidence>
<evidence type="ECO:0000256" key="15">
    <source>
        <dbReference type="ARBA" id="ARBA00023065"/>
    </source>
</evidence>
<evidence type="ECO:0000259" key="20">
    <source>
        <dbReference type="Pfam" id="PF00394"/>
    </source>
</evidence>
<accession>A0A9P8TIS1</accession>
<dbReference type="InterPro" id="IPR011707">
    <property type="entry name" value="Cu-oxidase-like_N"/>
</dbReference>
<proteinExistence type="inferred from homology"/>
<evidence type="ECO:0000256" key="16">
    <source>
        <dbReference type="ARBA" id="ARBA00023136"/>
    </source>
</evidence>
<dbReference type="FunFam" id="2.60.40.420:FF:000025">
    <property type="entry name" value="FET5p Multicopper oxidase"/>
    <property type="match status" value="1"/>
</dbReference>
<evidence type="ECO:0000259" key="22">
    <source>
        <dbReference type="Pfam" id="PF07732"/>
    </source>
</evidence>
<keyword evidence="8" id="KW-0479">Metal-binding</keyword>
<dbReference type="InterPro" id="IPR033138">
    <property type="entry name" value="Cu_oxidase_CS"/>
</dbReference>
<dbReference type="FunFam" id="2.60.40.420:FF:000022">
    <property type="entry name" value="FET5p Multicopper oxidase"/>
    <property type="match status" value="1"/>
</dbReference>
<evidence type="ECO:0000256" key="19">
    <source>
        <dbReference type="SAM" id="SignalP"/>
    </source>
</evidence>
<evidence type="ECO:0000256" key="6">
    <source>
        <dbReference type="ARBA" id="ARBA00022496"/>
    </source>
</evidence>
<evidence type="ECO:0000256" key="1">
    <source>
        <dbReference type="ARBA" id="ARBA00001935"/>
    </source>
</evidence>
<evidence type="ECO:0000259" key="21">
    <source>
        <dbReference type="Pfam" id="PF07731"/>
    </source>
</evidence>
<comment type="caution">
    <text evidence="23">The sequence shown here is derived from an EMBL/GenBank/DDBJ whole genome shotgun (WGS) entry which is preliminary data.</text>
</comment>
<dbReference type="GO" id="GO:0005507">
    <property type="term" value="F:copper ion binding"/>
    <property type="evidence" value="ECO:0007669"/>
    <property type="project" value="InterPro"/>
</dbReference>
<dbReference type="PROSITE" id="PS00079">
    <property type="entry name" value="MULTICOPPER_OXIDASE1"/>
    <property type="match status" value="2"/>
</dbReference>
<dbReference type="OrthoDB" id="2121828at2759"/>
<evidence type="ECO:0000256" key="10">
    <source>
        <dbReference type="ARBA" id="ARBA00022737"/>
    </source>
</evidence>
<feature type="domain" description="Plastocyanin-like" evidence="21">
    <location>
        <begin position="364"/>
        <end position="501"/>
    </location>
</feature>
<evidence type="ECO:0008006" key="25">
    <source>
        <dbReference type="Google" id="ProtNLM"/>
    </source>
</evidence>
<sequence>MRVNFQLLLSTLALTTQLVASETHTFHYTAEYVTANPDGVHEKQMIGFNGKWPLPEIHVNKGDRVQLYLTNGLHDKNTSLHFHGLFQKGSNYMDGPQMVTQCPIAPNDTYLYNFTVPDQVGTFWYHSHTGAQYADGLRAPFIIHGVDEEDEPYQYDEERVISIADTYHKQYEDVTKEFLTRYNPTGAEPIPQNLLMNDTANATIHFDPNMTYLLRFVNMGLFVSQYVYIEGHDMQIVEVDGIAVEPYSVDYLYLTAGQRYSVLVKSKPNRNRNYAIMQKFDNTMLDVIPTDLKLETLNYIVYNDAKPLPLAYHKDGAKSWTDFDLKPVGDIEILDEPDHRIVLDVIMDNLGDGVNYAFFNNISYVPPVVPSLITALTAGEQAVNADVYGSNTNAFVLQPDDVIEIVINNKDTGRHPFHLHGHTFQIVQKSEAFPDDEPQSYNETDHSEFPKYPMIRDTVTLEPNGYVVLRFRADNPGVWIFHCHVDWHLEQGLAVVLIEDPLALQSQTPPDDFYQNCVNNGVPITGNAAGNSHDFLDLTGENLQPQPLPLGFTLKGYVALLVSTLVGLFGLYSIVQYGLEDSITDDERIQKNLLNILKANNIIPEEADETTRL</sequence>
<feature type="domain" description="Plastocyanin-like" evidence="22">
    <location>
        <begin position="30"/>
        <end position="145"/>
    </location>
</feature>
<keyword evidence="5" id="KW-1003">Cell membrane</keyword>
<evidence type="ECO:0000256" key="12">
    <source>
        <dbReference type="ARBA" id="ARBA00023002"/>
    </source>
</evidence>
<reference evidence="23" key="2">
    <citation type="submission" date="2021-01" db="EMBL/GenBank/DDBJ databases">
        <authorList>
            <person name="Schikora-Tamarit M.A."/>
        </authorList>
    </citation>
    <scope>NUCLEOTIDE SEQUENCE</scope>
    <source>
        <strain evidence="23">CBS2887</strain>
    </source>
</reference>
<dbReference type="Pfam" id="PF07732">
    <property type="entry name" value="Cu-oxidase_3"/>
    <property type="match status" value="1"/>
</dbReference>
<dbReference type="Gene3D" id="2.60.40.420">
    <property type="entry name" value="Cupredoxins - blue copper proteins"/>
    <property type="match status" value="3"/>
</dbReference>
<dbReference type="EMBL" id="JAEUBG010004779">
    <property type="protein sequence ID" value="KAH3680165.1"/>
    <property type="molecule type" value="Genomic_DNA"/>
</dbReference>
<keyword evidence="10" id="KW-0677">Repeat</keyword>
<dbReference type="InterPro" id="IPR011706">
    <property type="entry name" value="Cu-oxidase_C"/>
</dbReference>
<dbReference type="GO" id="GO:0033215">
    <property type="term" value="P:reductive iron assimilation"/>
    <property type="evidence" value="ECO:0007669"/>
    <property type="project" value="TreeGrafter"/>
</dbReference>
<keyword evidence="9 19" id="KW-0732">Signal</keyword>
<keyword evidence="15" id="KW-0406">Ion transport</keyword>
<name>A0A9P8TIS1_WICPI</name>
<comment type="cofactor">
    <cofactor evidence="1">
        <name>Cu cation</name>
        <dbReference type="ChEBI" id="CHEBI:23378"/>
    </cofactor>
</comment>
<dbReference type="Proteomes" id="UP000774326">
    <property type="component" value="Unassembled WGS sequence"/>
</dbReference>
<dbReference type="CDD" id="cd13899">
    <property type="entry name" value="CuRO_3_Fet3p"/>
    <property type="match status" value="1"/>
</dbReference>
<keyword evidence="24" id="KW-1185">Reference proteome</keyword>
<feature type="transmembrane region" description="Helical" evidence="18">
    <location>
        <begin position="556"/>
        <end position="575"/>
    </location>
</feature>
<evidence type="ECO:0000313" key="23">
    <source>
        <dbReference type="EMBL" id="KAH3680165.1"/>
    </source>
</evidence>
<dbReference type="Pfam" id="PF07731">
    <property type="entry name" value="Cu-oxidase_2"/>
    <property type="match status" value="1"/>
</dbReference>
<dbReference type="GO" id="GO:0010106">
    <property type="term" value="P:cellular response to iron ion starvation"/>
    <property type="evidence" value="ECO:0007669"/>
    <property type="project" value="TreeGrafter"/>
</dbReference>
<keyword evidence="16 18" id="KW-0472">Membrane</keyword>
<feature type="signal peptide" evidence="19">
    <location>
        <begin position="1"/>
        <end position="21"/>
    </location>
</feature>
<dbReference type="InterPro" id="IPR045087">
    <property type="entry name" value="Cu-oxidase_fam"/>
</dbReference>
<evidence type="ECO:0000256" key="18">
    <source>
        <dbReference type="SAM" id="Phobius"/>
    </source>
</evidence>
<keyword evidence="11 18" id="KW-1133">Transmembrane helix</keyword>
<organism evidence="23 24">
    <name type="scientific">Wickerhamomyces pijperi</name>
    <name type="common">Yeast</name>
    <name type="synonym">Pichia pijperi</name>
    <dbReference type="NCBI Taxonomy" id="599730"/>
    <lineage>
        <taxon>Eukaryota</taxon>
        <taxon>Fungi</taxon>
        <taxon>Dikarya</taxon>
        <taxon>Ascomycota</taxon>
        <taxon>Saccharomycotina</taxon>
        <taxon>Saccharomycetes</taxon>
        <taxon>Phaffomycetales</taxon>
        <taxon>Wickerhamomycetaceae</taxon>
        <taxon>Wickerhamomyces</taxon>
    </lineage>
</organism>
<keyword evidence="4" id="KW-0813">Transport</keyword>
<evidence type="ECO:0000313" key="24">
    <source>
        <dbReference type="Proteomes" id="UP000774326"/>
    </source>
</evidence>
<evidence type="ECO:0000256" key="9">
    <source>
        <dbReference type="ARBA" id="ARBA00022729"/>
    </source>
</evidence>
<gene>
    <name evidence="23" type="ORF">WICPIJ_008378</name>
</gene>
<reference evidence="23" key="1">
    <citation type="journal article" date="2021" name="Open Biol.">
        <title>Shared evolutionary footprints suggest mitochondrial oxidative damage underlies multiple complex I losses in fungi.</title>
        <authorList>
            <person name="Schikora-Tamarit M.A."/>
            <person name="Marcet-Houben M."/>
            <person name="Nosek J."/>
            <person name="Gabaldon T."/>
        </authorList>
    </citation>
    <scope>NUCLEOTIDE SEQUENCE</scope>
    <source>
        <strain evidence="23">CBS2887</strain>
    </source>
</reference>
<dbReference type="InterPro" id="IPR044130">
    <property type="entry name" value="CuRO_2_Fet3-like"/>
</dbReference>
<keyword evidence="17" id="KW-0325">Glycoprotein</keyword>
<evidence type="ECO:0000256" key="8">
    <source>
        <dbReference type="ARBA" id="ARBA00022723"/>
    </source>
</evidence>
<dbReference type="AlphaFoldDB" id="A0A9P8TIS1"/>
<dbReference type="PANTHER" id="PTHR11709:SF434">
    <property type="entry name" value="IRON TRANSPORT MULTICOPPER OXIDASE FET5-RELATED"/>
    <property type="match status" value="1"/>
</dbReference>
<evidence type="ECO:0000256" key="13">
    <source>
        <dbReference type="ARBA" id="ARBA00023004"/>
    </source>
</evidence>
<evidence type="ECO:0000256" key="3">
    <source>
        <dbReference type="ARBA" id="ARBA00010609"/>
    </source>
</evidence>
<dbReference type="GO" id="GO:0000329">
    <property type="term" value="C:fungal-type vacuole membrane"/>
    <property type="evidence" value="ECO:0007669"/>
    <property type="project" value="TreeGrafter"/>
</dbReference>
<dbReference type="GO" id="GO:0005886">
    <property type="term" value="C:plasma membrane"/>
    <property type="evidence" value="ECO:0007669"/>
    <property type="project" value="UniProtKB-SubCell"/>
</dbReference>
<keyword evidence="13" id="KW-0408">Iron</keyword>
<evidence type="ECO:0000256" key="11">
    <source>
        <dbReference type="ARBA" id="ARBA00022989"/>
    </source>
</evidence>
<protein>
    <recommendedName>
        <fullName evidence="25">Iron transport multicopper oxidase FET3</fullName>
    </recommendedName>
</protein>
<dbReference type="CDD" id="cd13877">
    <property type="entry name" value="CuRO_2_Fet3p_like"/>
    <property type="match status" value="1"/>
</dbReference>
<dbReference type="InterPro" id="IPR001117">
    <property type="entry name" value="Cu-oxidase_2nd"/>
</dbReference>
<dbReference type="CDD" id="cd13851">
    <property type="entry name" value="CuRO_1_Fet3p"/>
    <property type="match status" value="1"/>
</dbReference>
<dbReference type="InterPro" id="IPR002355">
    <property type="entry name" value="Cu_oxidase_Cu_BS"/>
</dbReference>
<comment type="similarity">
    <text evidence="3">Belongs to the multicopper oxidase family.</text>
</comment>
<keyword evidence="6" id="KW-0410">Iron transport</keyword>
<keyword evidence="14" id="KW-0186">Copper</keyword>
<evidence type="ECO:0000256" key="2">
    <source>
        <dbReference type="ARBA" id="ARBA00004162"/>
    </source>
</evidence>
<feature type="chain" id="PRO_5040355055" description="Iron transport multicopper oxidase FET3" evidence="19">
    <location>
        <begin position="22"/>
        <end position="613"/>
    </location>
</feature>
<dbReference type="SUPFAM" id="SSF49503">
    <property type="entry name" value="Cupredoxins"/>
    <property type="match status" value="3"/>
</dbReference>
<evidence type="ECO:0000256" key="17">
    <source>
        <dbReference type="ARBA" id="ARBA00023180"/>
    </source>
</evidence>
<dbReference type="PANTHER" id="PTHR11709">
    <property type="entry name" value="MULTI-COPPER OXIDASE"/>
    <property type="match status" value="1"/>
</dbReference>
<keyword evidence="7 18" id="KW-0812">Transmembrane</keyword>
<evidence type="ECO:0000256" key="14">
    <source>
        <dbReference type="ARBA" id="ARBA00023008"/>
    </source>
</evidence>
<evidence type="ECO:0000256" key="5">
    <source>
        <dbReference type="ARBA" id="ARBA00022475"/>
    </source>
</evidence>
<evidence type="ECO:0000256" key="7">
    <source>
        <dbReference type="ARBA" id="ARBA00022692"/>
    </source>
</evidence>
<dbReference type="Pfam" id="PF00394">
    <property type="entry name" value="Cu-oxidase"/>
    <property type="match status" value="1"/>
</dbReference>